<keyword evidence="18" id="KW-1185">Reference proteome</keyword>
<evidence type="ECO:0000256" key="8">
    <source>
        <dbReference type="ARBA" id="ARBA00022475"/>
    </source>
</evidence>
<keyword evidence="9" id="KW-0597">Phosphoprotein</keyword>
<evidence type="ECO:0000256" key="15">
    <source>
        <dbReference type="SAM" id="MobiDB-lite"/>
    </source>
</evidence>
<dbReference type="GO" id="GO:0009860">
    <property type="term" value="P:pollen tube growth"/>
    <property type="evidence" value="ECO:0007669"/>
    <property type="project" value="UniProtKB-ARBA"/>
</dbReference>
<dbReference type="RefSeq" id="XP_020106374.1">
    <property type="nucleotide sequence ID" value="XM_020250785.1"/>
</dbReference>
<dbReference type="Pfam" id="PF21245">
    <property type="entry name" value="PI4KB-PIK1_PIK"/>
    <property type="match status" value="1"/>
</dbReference>
<dbReference type="RefSeq" id="XP_020106375.1">
    <property type="nucleotide sequence ID" value="XM_020250786.1"/>
</dbReference>
<feature type="compositionally biased region" description="Polar residues" evidence="15">
    <location>
        <begin position="774"/>
        <end position="796"/>
    </location>
</feature>
<dbReference type="GO" id="GO:0048768">
    <property type="term" value="P:root hair cell tip growth"/>
    <property type="evidence" value="ECO:0007669"/>
    <property type="project" value="UniProtKB-ARBA"/>
</dbReference>
<dbReference type="CDD" id="cd05168">
    <property type="entry name" value="PI4Kc_III_beta"/>
    <property type="match status" value="1"/>
</dbReference>
<keyword evidence="7" id="KW-0217">Developmental protein</keyword>
<evidence type="ECO:0000256" key="10">
    <source>
        <dbReference type="ARBA" id="ARBA00022679"/>
    </source>
</evidence>
<dbReference type="PANTHER" id="PTHR10048:SF22">
    <property type="entry name" value="PHOSPHATIDYLINOSITOL 4-KINASE BETA"/>
    <property type="match status" value="1"/>
</dbReference>
<comment type="similarity">
    <text evidence="5">Belongs to the PI3/PI4-kinase family. Type III PI4K subfamily.</text>
</comment>
<dbReference type="Gene3D" id="1.25.40.70">
    <property type="entry name" value="Phosphatidylinositol 3-kinase, accessory domain (PIK)"/>
    <property type="match status" value="1"/>
</dbReference>
<feature type="region of interest" description="Disordered" evidence="15">
    <location>
        <begin position="187"/>
        <end position="215"/>
    </location>
</feature>
<evidence type="ECO:0000256" key="13">
    <source>
        <dbReference type="ARBA" id="ARBA00023034"/>
    </source>
</evidence>
<evidence type="ECO:0000313" key="21">
    <source>
        <dbReference type="RefSeq" id="XP_020106375.1"/>
    </source>
</evidence>
<dbReference type="SMART" id="SM00146">
    <property type="entry name" value="PI3Kc"/>
    <property type="match status" value="1"/>
</dbReference>
<dbReference type="GO" id="GO:0005886">
    <property type="term" value="C:plasma membrane"/>
    <property type="evidence" value="ECO:0007669"/>
    <property type="project" value="UniProtKB-SubCell"/>
</dbReference>
<dbReference type="PROSITE" id="PS00916">
    <property type="entry name" value="PI3_4_KINASE_2"/>
    <property type="match status" value="1"/>
</dbReference>
<feature type="compositionally biased region" description="Basic and acidic residues" evidence="15">
    <location>
        <begin position="469"/>
        <end position="487"/>
    </location>
</feature>
<keyword evidence="11" id="KW-0677">Repeat</keyword>
<dbReference type="Pfam" id="PF00454">
    <property type="entry name" value="PI3_PI4_kinase"/>
    <property type="match status" value="1"/>
</dbReference>
<feature type="domain" description="PIK helical" evidence="17">
    <location>
        <begin position="1"/>
        <end position="142"/>
    </location>
</feature>
<name>A0A6P5GEH5_ANACO</name>
<feature type="compositionally biased region" description="Basic and acidic residues" evidence="15">
    <location>
        <begin position="560"/>
        <end position="577"/>
    </location>
</feature>
<dbReference type="RefSeq" id="XP_020106373.1">
    <property type="nucleotide sequence ID" value="XM_020250784.1"/>
</dbReference>
<protein>
    <recommendedName>
        <fullName evidence="6">1-phosphatidylinositol 4-kinase</fullName>
        <ecNumber evidence="6">2.7.1.67</ecNumber>
    </recommendedName>
</protein>
<keyword evidence="8" id="KW-1003">Cell membrane</keyword>
<feature type="region of interest" description="Disordered" evidence="15">
    <location>
        <begin position="774"/>
        <end position="803"/>
    </location>
</feature>
<dbReference type="PROSITE" id="PS51545">
    <property type="entry name" value="PIK_HELICAL"/>
    <property type="match status" value="1"/>
</dbReference>
<reference evidence="19 20" key="2">
    <citation type="submission" date="2025-04" db="UniProtKB">
        <authorList>
            <consortium name="RefSeq"/>
        </authorList>
    </citation>
    <scope>IDENTIFICATION</scope>
    <source>
        <tissue evidence="19 20">Leaf</tissue>
    </source>
</reference>
<dbReference type="InterPro" id="IPR000403">
    <property type="entry name" value="PI3/4_kinase_cat_dom"/>
</dbReference>
<keyword evidence="14" id="KW-0472">Membrane</keyword>
<dbReference type="Gene3D" id="1.10.1070.11">
    <property type="entry name" value="Phosphatidylinositol 3-/4-kinase, catalytic domain"/>
    <property type="match status" value="1"/>
</dbReference>
<dbReference type="GeneID" id="109722676"/>
<dbReference type="AlphaFoldDB" id="A0A6P5GEH5"/>
<evidence type="ECO:0000256" key="7">
    <source>
        <dbReference type="ARBA" id="ARBA00022473"/>
    </source>
</evidence>
<dbReference type="InterPro" id="IPR036940">
    <property type="entry name" value="PI3/4_kinase_cat_sf"/>
</dbReference>
<feature type="region of interest" description="Disordered" evidence="15">
    <location>
        <begin position="469"/>
        <end position="498"/>
    </location>
</feature>
<proteinExistence type="inferred from homology"/>
<dbReference type="FunFam" id="3.30.1010.10:FF:000018">
    <property type="entry name" value="phosphatidylinositol 4-kinase beta 1"/>
    <property type="match status" value="1"/>
</dbReference>
<evidence type="ECO:0000256" key="12">
    <source>
        <dbReference type="ARBA" id="ARBA00022777"/>
    </source>
</evidence>
<dbReference type="SUPFAM" id="SSF56112">
    <property type="entry name" value="Protein kinase-like (PK-like)"/>
    <property type="match status" value="1"/>
</dbReference>
<dbReference type="PROSITE" id="PS00915">
    <property type="entry name" value="PI3_4_KINASE_1"/>
    <property type="match status" value="1"/>
</dbReference>
<evidence type="ECO:0000313" key="18">
    <source>
        <dbReference type="Proteomes" id="UP000515123"/>
    </source>
</evidence>
<keyword evidence="12" id="KW-0418">Kinase</keyword>
<evidence type="ECO:0000256" key="14">
    <source>
        <dbReference type="ARBA" id="ARBA00023136"/>
    </source>
</evidence>
<comment type="subcellular location">
    <subcellularLocation>
        <location evidence="3">Cell membrane</location>
    </subcellularLocation>
    <subcellularLocation>
        <location evidence="2">Endomembrane system</location>
        <topology evidence="2">Peripheral membrane protein</topology>
    </subcellularLocation>
    <subcellularLocation>
        <location evidence="4">Golgi apparatus</location>
        <location evidence="4">trans-Golgi network</location>
    </subcellularLocation>
</comment>
<evidence type="ECO:0000256" key="9">
    <source>
        <dbReference type="ARBA" id="ARBA00022553"/>
    </source>
</evidence>
<dbReference type="PANTHER" id="PTHR10048">
    <property type="entry name" value="PHOSPHATIDYLINOSITOL KINASE"/>
    <property type="match status" value="1"/>
</dbReference>
<evidence type="ECO:0000256" key="1">
    <source>
        <dbReference type="ARBA" id="ARBA00001686"/>
    </source>
</evidence>
<evidence type="ECO:0000259" key="16">
    <source>
        <dbReference type="PROSITE" id="PS50290"/>
    </source>
</evidence>
<dbReference type="GO" id="GO:0005794">
    <property type="term" value="C:Golgi apparatus"/>
    <property type="evidence" value="ECO:0007669"/>
    <property type="project" value="UniProtKB-SubCell"/>
</dbReference>
<evidence type="ECO:0000256" key="4">
    <source>
        <dbReference type="ARBA" id="ARBA00004601"/>
    </source>
</evidence>
<keyword evidence="10" id="KW-0808">Transferase</keyword>
<dbReference type="InterPro" id="IPR018936">
    <property type="entry name" value="PI3/4_kinase_CS"/>
</dbReference>
<evidence type="ECO:0000256" key="5">
    <source>
        <dbReference type="ARBA" id="ARBA00006209"/>
    </source>
</evidence>
<evidence type="ECO:0000256" key="2">
    <source>
        <dbReference type="ARBA" id="ARBA00004184"/>
    </source>
</evidence>
<dbReference type="GO" id="GO:0046854">
    <property type="term" value="P:phosphatidylinositol phosphate biosynthetic process"/>
    <property type="evidence" value="ECO:0007669"/>
    <property type="project" value="InterPro"/>
</dbReference>
<feature type="compositionally biased region" description="Basic and acidic residues" evidence="15">
    <location>
        <begin position="322"/>
        <end position="335"/>
    </location>
</feature>
<dbReference type="GO" id="GO:0048015">
    <property type="term" value="P:phosphatidylinositol-mediated signaling"/>
    <property type="evidence" value="ECO:0007669"/>
    <property type="project" value="TreeGrafter"/>
</dbReference>
<feature type="domain" description="PI3K/PI4K catalytic" evidence="16">
    <location>
        <begin position="895"/>
        <end position="1163"/>
    </location>
</feature>
<dbReference type="InterPro" id="IPR049160">
    <property type="entry name" value="PI4KB-PIK1_PIK"/>
</dbReference>
<dbReference type="InterPro" id="IPR001263">
    <property type="entry name" value="PI3K_accessory_dom"/>
</dbReference>
<evidence type="ECO:0000256" key="11">
    <source>
        <dbReference type="ARBA" id="ARBA00022737"/>
    </source>
</evidence>
<feature type="region of interest" description="Disordered" evidence="15">
    <location>
        <begin position="322"/>
        <end position="347"/>
    </location>
</feature>
<dbReference type="InterPro" id="IPR042236">
    <property type="entry name" value="PI3K_accessory_sf"/>
</dbReference>
<dbReference type="Gramene" id="Aco003318.1.mrna1">
    <property type="protein sequence ID" value="Aco003318.1.mrna1"/>
    <property type="gene ID" value="Aco003318.1.path1"/>
</dbReference>
<evidence type="ECO:0000313" key="20">
    <source>
        <dbReference type="RefSeq" id="XP_020106374.1"/>
    </source>
</evidence>
<dbReference type="PROSITE" id="PS50290">
    <property type="entry name" value="PI3_4_KINASE_3"/>
    <property type="match status" value="1"/>
</dbReference>
<feature type="region of interest" description="Disordered" evidence="15">
    <location>
        <begin position="365"/>
        <end position="427"/>
    </location>
</feature>
<dbReference type="InterPro" id="IPR057754">
    <property type="entry name" value="PI4-kinase_beta/PIK1_cat"/>
</dbReference>
<comment type="catalytic activity">
    <reaction evidence="1">
        <text>a 1,2-diacyl-sn-glycero-3-phospho-(1D-myo-inositol) + ATP = a 1,2-diacyl-sn-glycero-3-phospho-(1D-myo-inositol 4-phosphate) + ADP + H(+)</text>
        <dbReference type="Rhea" id="RHEA:19877"/>
        <dbReference type="ChEBI" id="CHEBI:15378"/>
        <dbReference type="ChEBI" id="CHEBI:30616"/>
        <dbReference type="ChEBI" id="CHEBI:57880"/>
        <dbReference type="ChEBI" id="CHEBI:58178"/>
        <dbReference type="ChEBI" id="CHEBI:456216"/>
        <dbReference type="EC" id="2.7.1.67"/>
    </reaction>
</comment>
<evidence type="ECO:0000256" key="6">
    <source>
        <dbReference type="ARBA" id="ARBA00012169"/>
    </source>
</evidence>
<accession>A0A6P5GEH5</accession>
<gene>
    <name evidence="19 20 21" type="primary">LOC109722676</name>
</gene>
<organism evidence="20">
    <name type="scientific">Ananas comosus</name>
    <name type="common">Pineapple</name>
    <name type="synonym">Ananas ananas</name>
    <dbReference type="NCBI Taxonomy" id="4615"/>
    <lineage>
        <taxon>Eukaryota</taxon>
        <taxon>Viridiplantae</taxon>
        <taxon>Streptophyta</taxon>
        <taxon>Embryophyta</taxon>
        <taxon>Tracheophyta</taxon>
        <taxon>Spermatophyta</taxon>
        <taxon>Magnoliopsida</taxon>
        <taxon>Liliopsida</taxon>
        <taxon>Poales</taxon>
        <taxon>Bromeliaceae</taxon>
        <taxon>Bromelioideae</taxon>
        <taxon>Ananas</taxon>
    </lineage>
</organism>
<dbReference type="SUPFAM" id="SSF48371">
    <property type="entry name" value="ARM repeat"/>
    <property type="match status" value="1"/>
</dbReference>
<feature type="compositionally biased region" description="Low complexity" evidence="15">
    <location>
        <begin position="187"/>
        <end position="196"/>
    </location>
</feature>
<evidence type="ECO:0000256" key="3">
    <source>
        <dbReference type="ARBA" id="ARBA00004236"/>
    </source>
</evidence>
<evidence type="ECO:0000313" key="19">
    <source>
        <dbReference type="RefSeq" id="XP_020106373.1"/>
    </source>
</evidence>
<reference evidence="18" key="1">
    <citation type="journal article" date="2015" name="Nat. Genet.">
        <title>The pineapple genome and the evolution of CAM photosynthesis.</title>
        <authorList>
            <person name="Ming R."/>
            <person name="VanBuren R."/>
            <person name="Wai C.M."/>
            <person name="Tang H."/>
            <person name="Schatz M.C."/>
            <person name="Bowers J.E."/>
            <person name="Lyons E."/>
            <person name="Wang M.L."/>
            <person name="Chen J."/>
            <person name="Biggers E."/>
            <person name="Zhang J."/>
            <person name="Huang L."/>
            <person name="Zhang L."/>
            <person name="Miao W."/>
            <person name="Zhang J."/>
            <person name="Ye Z."/>
            <person name="Miao C."/>
            <person name="Lin Z."/>
            <person name="Wang H."/>
            <person name="Zhou H."/>
            <person name="Yim W.C."/>
            <person name="Priest H.D."/>
            <person name="Zheng C."/>
            <person name="Woodhouse M."/>
            <person name="Edger P.P."/>
            <person name="Guyot R."/>
            <person name="Guo H.B."/>
            <person name="Guo H."/>
            <person name="Zheng G."/>
            <person name="Singh R."/>
            <person name="Sharma A."/>
            <person name="Min X."/>
            <person name="Zheng Y."/>
            <person name="Lee H."/>
            <person name="Gurtowski J."/>
            <person name="Sedlazeck F.J."/>
            <person name="Harkess A."/>
            <person name="McKain M.R."/>
            <person name="Liao Z."/>
            <person name="Fang J."/>
            <person name="Liu J."/>
            <person name="Zhang X."/>
            <person name="Zhang Q."/>
            <person name="Hu W."/>
            <person name="Qin Y."/>
            <person name="Wang K."/>
            <person name="Chen L.Y."/>
            <person name="Shirley N."/>
            <person name="Lin Y.R."/>
            <person name="Liu L.Y."/>
            <person name="Hernandez A.G."/>
            <person name="Wright C.L."/>
            <person name="Bulone V."/>
            <person name="Tuskan G.A."/>
            <person name="Heath K."/>
            <person name="Zee F."/>
            <person name="Moore P.H."/>
            <person name="Sunkar R."/>
            <person name="Leebens-Mack J.H."/>
            <person name="Mockler T."/>
            <person name="Bennetzen J.L."/>
            <person name="Freeling M."/>
            <person name="Sankoff D."/>
            <person name="Paterson A.H."/>
            <person name="Zhu X."/>
            <person name="Yang X."/>
            <person name="Smith J.A."/>
            <person name="Cushman J.C."/>
            <person name="Paull R.E."/>
            <person name="Yu Q."/>
        </authorList>
    </citation>
    <scope>NUCLEOTIDE SEQUENCE [LARGE SCALE GENOMIC DNA]</scope>
    <source>
        <strain evidence="18">cv. F153</strain>
    </source>
</reference>
<dbReference type="Gene3D" id="3.30.1010.10">
    <property type="entry name" value="Phosphatidylinositol 3-kinase Catalytic Subunit, Chain A, domain 4"/>
    <property type="match status" value="1"/>
</dbReference>
<keyword evidence="13" id="KW-0333">Golgi apparatus</keyword>
<dbReference type="Proteomes" id="UP000515123">
    <property type="component" value="Linkage group 17"/>
</dbReference>
<feature type="region of interest" description="Disordered" evidence="15">
    <location>
        <begin position="555"/>
        <end position="586"/>
    </location>
</feature>
<dbReference type="InterPro" id="IPR011009">
    <property type="entry name" value="Kinase-like_dom_sf"/>
</dbReference>
<dbReference type="FunFam" id="1.10.1070.11:FF:000019">
    <property type="entry name" value="Phosphatidylinositol 4-kinase beta 1"/>
    <property type="match status" value="1"/>
</dbReference>
<dbReference type="EC" id="2.7.1.67" evidence="6"/>
<evidence type="ECO:0000259" key="17">
    <source>
        <dbReference type="PROSITE" id="PS51545"/>
    </source>
</evidence>
<dbReference type="OrthoDB" id="10264149at2759"/>
<sequence>MVRLLGLNRFGLEDSPREITRSGPVATGEGGSSGWLIRFFDSSFFCEWIAVSYLYKHDHAGVRDYLCNRMYTLPLAGIEGYLFQICYMLVHKPSPSLDRFVIDTCAKSLRIALKVHWILMAELEDTEDNEGISRIQEKCQIAATLMGEWPPLVCPPPPPASAPASPRNNPVLNRIRSSKQKLLSLASSPALGSGSPIEESSRGNDSGGKALSSSEENKLFKKLIPGPKVRDALFFRKSLEREEEESDKEGFFKRLLRDSKEEEDSEKDGFFRRLLRDSKDEEGELTASSEGFLKRLFRDKEDRLGDEDEKEGFFRRIFKDKNEEKKDSGHDKHGVEPQGRLSSSVEEVDKEGFFHRIFKDKFDEKKELGHDRHEEKENRSAEEDEKEKEGFFQRLFRDKNEEKKESAHDRKEEEEKSNKSTDDDNFFRRLFKDKNEEKRLAGHEKNDDEKCNGSIEEVEKENFFRRLFKDKNEEKRNEGHDKNEEYNKSGSFDEEETSEFLSFRRLFRVHPEDVKSSGVNENGYPSSPFESSPGTENFFRRLFRDRDRSVEDSELFGSKILKEKRPGSPRQRNEKQSGKPPLPNNVISEIRKGSYHASLEFVQSLCDTSYGLVDIFPIEDRKIALRESLTEINSHLAAAQKNGGICFPMGKGMYRVIHIPEDEAVLLNSREKAPFLICVEVLKVEATSTKASSDVQKLSRGGIPLANGDAQLPKPPPWAYPLWSRHDIHNYDTDRMLKSTSQAIDQAMAQLWETKVKFVHVSFSIEKHFVGRSRNSVEASSGNKIQQATVSAQDSASESRSHNDHRIEWVRVNLSAVPGVNMEDVDDPEPTRRKDHRRVPSTIAIEEVKAAAAKGQAPPGLPLKGAGQDSQDVAQKVMNGHTPKPTDALSGELWELKKERIRRSSAHGKLPGWDLRSVIVKSGDDCRQEHLAVQLVSHFYDIYQEAGLPLWLRPYEVLVTSSYTALIETIPDTASIHSIKSRFPNISSLRDYFLAKYGDNSPNFKLAQRNFVESMAGYSILCYLLQVKDRHNGNLLMDEEGHIIHIDFGFMLSNSPGGVNFESAPFKLTRELLEVMDSDAEGTPSEFFDYFKVLCIQGFLTCRKHAERIILLVEMLQDSGFPCFKGGPRTIQNLRKRFHLSLTEEQCVSLVLSLISSSLDAWRTRQYDYYQRVLNGIL</sequence>
<dbReference type="GO" id="GO:0004430">
    <property type="term" value="F:1-phosphatidylinositol 4-kinase activity"/>
    <property type="evidence" value="ECO:0007669"/>
    <property type="project" value="UniProtKB-EC"/>
</dbReference>
<dbReference type="InterPro" id="IPR015433">
    <property type="entry name" value="PI3/4_kinase"/>
</dbReference>
<dbReference type="InterPro" id="IPR016024">
    <property type="entry name" value="ARM-type_fold"/>
</dbReference>